<dbReference type="FunFam" id="1.20.58.340:FF:000001">
    <property type="entry name" value="Magnesium transport protein CorA"/>
    <property type="match status" value="1"/>
</dbReference>
<dbReference type="PANTHER" id="PTHR46494:SF1">
    <property type="entry name" value="CORA FAMILY METAL ION TRANSPORTER (EUROFUNG)"/>
    <property type="match status" value="1"/>
</dbReference>
<evidence type="ECO:0000256" key="8">
    <source>
        <dbReference type="ARBA" id="ARBA00022842"/>
    </source>
</evidence>
<dbReference type="SUPFAM" id="SSF143865">
    <property type="entry name" value="CorA soluble domain-like"/>
    <property type="match status" value="1"/>
</dbReference>
<dbReference type="InterPro" id="IPR002523">
    <property type="entry name" value="MgTranspt_CorA/ZnTranspt_ZntB"/>
</dbReference>
<keyword evidence="9 13" id="KW-1133">Transmembrane helix</keyword>
<dbReference type="RefSeq" id="WP_144333661.1">
    <property type="nucleotide sequence ID" value="NZ_VLPL01000006.1"/>
</dbReference>
<keyword evidence="4 13" id="KW-0813">Transport</keyword>
<evidence type="ECO:0000256" key="6">
    <source>
        <dbReference type="ARBA" id="ARBA00022519"/>
    </source>
</evidence>
<dbReference type="AlphaFoldDB" id="A0A556MQ40"/>
<keyword evidence="15" id="KW-1185">Reference proteome</keyword>
<keyword evidence="8 13" id="KW-0460">Magnesium</keyword>
<name>A0A556MQ40_9FLAO</name>
<feature type="transmembrane region" description="Helical" evidence="13">
    <location>
        <begin position="255"/>
        <end position="278"/>
    </location>
</feature>
<dbReference type="InterPro" id="IPR045863">
    <property type="entry name" value="CorA_TM1_TM2"/>
</dbReference>
<accession>A0A556MQ40</accession>
<evidence type="ECO:0000256" key="9">
    <source>
        <dbReference type="ARBA" id="ARBA00022989"/>
    </source>
</evidence>
<evidence type="ECO:0000313" key="15">
    <source>
        <dbReference type="Proteomes" id="UP000316008"/>
    </source>
</evidence>
<evidence type="ECO:0000256" key="10">
    <source>
        <dbReference type="ARBA" id="ARBA00023065"/>
    </source>
</evidence>
<comment type="catalytic activity">
    <reaction evidence="12">
        <text>Mg(2+)(in) = Mg(2+)(out)</text>
        <dbReference type="Rhea" id="RHEA:29827"/>
        <dbReference type="ChEBI" id="CHEBI:18420"/>
    </reaction>
</comment>
<dbReference type="OrthoDB" id="9803416at2"/>
<dbReference type="GO" id="GO:0000287">
    <property type="term" value="F:magnesium ion binding"/>
    <property type="evidence" value="ECO:0007669"/>
    <property type="project" value="TreeGrafter"/>
</dbReference>
<dbReference type="NCBIfam" id="TIGR00383">
    <property type="entry name" value="corA"/>
    <property type="match status" value="1"/>
</dbReference>
<keyword evidence="10 13" id="KW-0406">Ion transport</keyword>
<comment type="similarity">
    <text evidence="2 13">Belongs to the CorA metal ion transporter (MIT) (TC 1.A.35) family.</text>
</comment>
<protein>
    <recommendedName>
        <fullName evidence="3 13">Magnesium transport protein CorA</fullName>
    </recommendedName>
</protein>
<dbReference type="Proteomes" id="UP000316008">
    <property type="component" value="Unassembled WGS sequence"/>
</dbReference>
<proteinExistence type="inferred from homology"/>
<comment type="subcellular location">
    <subcellularLocation>
        <location evidence="1">Cell inner membrane</location>
        <topology evidence="1">Multi-pass membrane protein</topology>
    </subcellularLocation>
    <subcellularLocation>
        <location evidence="13">Membrane</location>
        <topology evidence="13">Multi-pass membrane protein</topology>
    </subcellularLocation>
</comment>
<comment type="caution">
    <text evidence="14">The sequence shown here is derived from an EMBL/GenBank/DDBJ whole genome shotgun (WGS) entry which is preliminary data.</text>
</comment>
<keyword evidence="7 13" id="KW-0812">Transmembrane</keyword>
<dbReference type="InterPro" id="IPR004488">
    <property type="entry name" value="Mg/Co-transport_prot_CorA"/>
</dbReference>
<keyword evidence="6" id="KW-0997">Cell inner membrane</keyword>
<reference evidence="14 15" key="1">
    <citation type="submission" date="2019-07" db="EMBL/GenBank/DDBJ databases">
        <authorList>
            <person name="Huq M.A."/>
        </authorList>
    </citation>
    <scope>NUCLEOTIDE SEQUENCE [LARGE SCALE GENOMIC DNA]</scope>
    <source>
        <strain evidence="14 15">MAH-3</strain>
    </source>
</reference>
<feature type="transmembrane region" description="Helical" evidence="13">
    <location>
        <begin position="290"/>
        <end position="310"/>
    </location>
</feature>
<keyword evidence="5 13" id="KW-1003">Cell membrane</keyword>
<dbReference type="SUPFAM" id="SSF144083">
    <property type="entry name" value="Magnesium transport protein CorA, transmembrane region"/>
    <property type="match status" value="1"/>
</dbReference>
<dbReference type="PANTHER" id="PTHR46494">
    <property type="entry name" value="CORA FAMILY METAL ION TRANSPORTER (EUROFUNG)"/>
    <property type="match status" value="1"/>
</dbReference>
<dbReference type="Pfam" id="PF01544">
    <property type="entry name" value="CorA"/>
    <property type="match status" value="1"/>
</dbReference>
<evidence type="ECO:0000256" key="2">
    <source>
        <dbReference type="ARBA" id="ARBA00009765"/>
    </source>
</evidence>
<evidence type="ECO:0000256" key="4">
    <source>
        <dbReference type="ARBA" id="ARBA00022448"/>
    </source>
</evidence>
<evidence type="ECO:0000256" key="7">
    <source>
        <dbReference type="ARBA" id="ARBA00022692"/>
    </source>
</evidence>
<evidence type="ECO:0000256" key="11">
    <source>
        <dbReference type="ARBA" id="ARBA00023136"/>
    </source>
</evidence>
<comment type="function">
    <text evidence="13">Mediates influx of magnesium ions.</text>
</comment>
<evidence type="ECO:0000256" key="13">
    <source>
        <dbReference type="RuleBase" id="RU362010"/>
    </source>
</evidence>
<sequence>MIRVFYTHENELVWEKYPEKAVLDPNRNYLWIDLLHASQEEKDQVCKFFKVKLPTYKEAVEIESSSRYSEDSASIKANSGFLKDGDAPKIHQVSFLLKGNVLFTVRNVELQSFAEVVKKIKVARQDFIRSGSQIWVLLLETRIDLDADYIESLTRITNIISRKVQSLSDPEEKTLRKIAELQENTILIRESITDKQRLISALTRSPFIDQETGERLRVIMKDITSLLQHTQFSFERLEYLQDTLMGLVNIEQNKIIKIFTVVSVIFMPPTLIASIYGMNFRVMPELNFSYGYPIAVVLMISSSALTLLYFKRKKWL</sequence>
<dbReference type="GO" id="GO:0005886">
    <property type="term" value="C:plasma membrane"/>
    <property type="evidence" value="ECO:0007669"/>
    <property type="project" value="UniProtKB-SubCell"/>
</dbReference>
<dbReference type="InterPro" id="IPR045861">
    <property type="entry name" value="CorA_cytoplasmic_dom"/>
</dbReference>
<dbReference type="Gene3D" id="1.20.58.340">
    <property type="entry name" value="Magnesium transport protein CorA, transmembrane region"/>
    <property type="match status" value="2"/>
</dbReference>
<keyword evidence="11 13" id="KW-0472">Membrane</keyword>
<dbReference type="EMBL" id="VLPL01000006">
    <property type="protein sequence ID" value="TSJ42030.1"/>
    <property type="molecule type" value="Genomic_DNA"/>
</dbReference>
<evidence type="ECO:0000256" key="5">
    <source>
        <dbReference type="ARBA" id="ARBA00022475"/>
    </source>
</evidence>
<evidence type="ECO:0000256" key="3">
    <source>
        <dbReference type="ARBA" id="ARBA00019439"/>
    </source>
</evidence>
<dbReference type="Gene3D" id="3.30.460.20">
    <property type="entry name" value="CorA soluble domain-like"/>
    <property type="match status" value="1"/>
</dbReference>
<evidence type="ECO:0000256" key="12">
    <source>
        <dbReference type="ARBA" id="ARBA00034269"/>
    </source>
</evidence>
<dbReference type="GO" id="GO:0015095">
    <property type="term" value="F:magnesium ion transmembrane transporter activity"/>
    <property type="evidence" value="ECO:0007669"/>
    <property type="project" value="UniProtKB-UniRule"/>
</dbReference>
<evidence type="ECO:0000256" key="1">
    <source>
        <dbReference type="ARBA" id="ARBA00004429"/>
    </source>
</evidence>
<dbReference type="GO" id="GO:0050897">
    <property type="term" value="F:cobalt ion binding"/>
    <property type="evidence" value="ECO:0007669"/>
    <property type="project" value="TreeGrafter"/>
</dbReference>
<gene>
    <name evidence="13 14" type="primary">corA</name>
    <name evidence="14" type="ORF">FO442_13140</name>
</gene>
<dbReference type="GO" id="GO:0015087">
    <property type="term" value="F:cobalt ion transmembrane transporter activity"/>
    <property type="evidence" value="ECO:0007669"/>
    <property type="project" value="UniProtKB-UniRule"/>
</dbReference>
<organism evidence="14 15">
    <name type="scientific">Fluviicola chungangensis</name>
    <dbReference type="NCBI Taxonomy" id="2597671"/>
    <lineage>
        <taxon>Bacteria</taxon>
        <taxon>Pseudomonadati</taxon>
        <taxon>Bacteroidota</taxon>
        <taxon>Flavobacteriia</taxon>
        <taxon>Flavobacteriales</taxon>
        <taxon>Crocinitomicaceae</taxon>
        <taxon>Fluviicola</taxon>
    </lineage>
</organism>
<evidence type="ECO:0000313" key="14">
    <source>
        <dbReference type="EMBL" id="TSJ42030.1"/>
    </source>
</evidence>